<dbReference type="AlphaFoldDB" id="A0A382JZR7"/>
<organism evidence="1">
    <name type="scientific">marine metagenome</name>
    <dbReference type="NCBI Taxonomy" id="408172"/>
    <lineage>
        <taxon>unclassified sequences</taxon>
        <taxon>metagenomes</taxon>
        <taxon>ecological metagenomes</taxon>
    </lineage>
</organism>
<protein>
    <submittedName>
        <fullName evidence="1">Uncharacterized protein</fullName>
    </submittedName>
</protein>
<dbReference type="EMBL" id="UINC01077036">
    <property type="protein sequence ID" value="SVC16773.1"/>
    <property type="molecule type" value="Genomic_DNA"/>
</dbReference>
<sequence length="44" mass="5179">MLFLLMLSFNTWALDKPEGEVKVERHLENYNIRARNSAELRAAM</sequence>
<gene>
    <name evidence="1" type="ORF">METZ01_LOCUS269627</name>
</gene>
<evidence type="ECO:0000313" key="1">
    <source>
        <dbReference type="EMBL" id="SVC16773.1"/>
    </source>
</evidence>
<feature type="non-terminal residue" evidence="1">
    <location>
        <position position="44"/>
    </location>
</feature>
<reference evidence="1" key="1">
    <citation type="submission" date="2018-05" db="EMBL/GenBank/DDBJ databases">
        <authorList>
            <person name="Lanie J.A."/>
            <person name="Ng W.-L."/>
            <person name="Kazmierczak K.M."/>
            <person name="Andrzejewski T.M."/>
            <person name="Davidsen T.M."/>
            <person name="Wayne K.J."/>
            <person name="Tettelin H."/>
            <person name="Glass J.I."/>
            <person name="Rusch D."/>
            <person name="Podicherti R."/>
            <person name="Tsui H.-C.T."/>
            <person name="Winkler M.E."/>
        </authorList>
    </citation>
    <scope>NUCLEOTIDE SEQUENCE</scope>
</reference>
<proteinExistence type="predicted"/>
<accession>A0A382JZR7</accession>
<name>A0A382JZR7_9ZZZZ</name>